<dbReference type="Proteomes" id="UP000325434">
    <property type="component" value="Unassembled WGS sequence"/>
</dbReference>
<organism evidence="2">
    <name type="scientific">Aspergillus flavus</name>
    <dbReference type="NCBI Taxonomy" id="5059"/>
    <lineage>
        <taxon>Eukaryota</taxon>
        <taxon>Fungi</taxon>
        <taxon>Dikarya</taxon>
        <taxon>Ascomycota</taxon>
        <taxon>Pezizomycotina</taxon>
        <taxon>Eurotiomycetes</taxon>
        <taxon>Eurotiomycetidae</taxon>
        <taxon>Eurotiales</taxon>
        <taxon>Aspergillaceae</taxon>
        <taxon>Aspergillus</taxon>
        <taxon>Aspergillus subgen. Circumdati</taxon>
    </lineage>
</organism>
<name>A0A5N6GZ35_ASPFL</name>
<protein>
    <submittedName>
        <fullName evidence="2">Uncharacterized protein</fullName>
    </submittedName>
</protein>
<dbReference type="EMBL" id="ML734588">
    <property type="protein sequence ID" value="KAB8247556.1"/>
    <property type="molecule type" value="Genomic_DNA"/>
</dbReference>
<accession>A0A5N6GZ35</accession>
<proteinExistence type="predicted"/>
<keyword evidence="1" id="KW-0812">Transmembrane</keyword>
<keyword evidence="1" id="KW-1133">Transmembrane helix</keyword>
<gene>
    <name evidence="2" type="ORF">BDV35DRAFT_350812</name>
</gene>
<keyword evidence="1" id="KW-0472">Membrane</keyword>
<sequence>MVAIGSTYQAFFSLTYILMESFSALFSRWALRTEVQRCPGCSQHPVYAHLGGWG</sequence>
<feature type="transmembrane region" description="Helical" evidence="1">
    <location>
        <begin position="6"/>
        <end position="27"/>
    </location>
</feature>
<evidence type="ECO:0000313" key="2">
    <source>
        <dbReference type="EMBL" id="KAB8247556.1"/>
    </source>
</evidence>
<evidence type="ECO:0000256" key="1">
    <source>
        <dbReference type="SAM" id="Phobius"/>
    </source>
</evidence>
<reference evidence="2" key="1">
    <citation type="submission" date="2019-04" db="EMBL/GenBank/DDBJ databases">
        <title>Friends and foes A comparative genomics study of 23 Aspergillus species from section Flavi.</title>
        <authorList>
            <consortium name="DOE Joint Genome Institute"/>
            <person name="Kjaerbolling I."/>
            <person name="Vesth T."/>
            <person name="Frisvad J.C."/>
            <person name="Nybo J.L."/>
            <person name="Theobald S."/>
            <person name="Kildgaard S."/>
            <person name="Isbrandt T."/>
            <person name="Kuo A."/>
            <person name="Sato A."/>
            <person name="Lyhne E.K."/>
            <person name="Kogle M.E."/>
            <person name="Wiebenga A."/>
            <person name="Kun R.S."/>
            <person name="Lubbers R.J."/>
            <person name="Makela M.R."/>
            <person name="Barry K."/>
            <person name="Chovatia M."/>
            <person name="Clum A."/>
            <person name="Daum C."/>
            <person name="Haridas S."/>
            <person name="He G."/>
            <person name="LaButti K."/>
            <person name="Lipzen A."/>
            <person name="Mondo S."/>
            <person name="Riley R."/>
            <person name="Salamov A."/>
            <person name="Simmons B.A."/>
            <person name="Magnuson J.K."/>
            <person name="Henrissat B."/>
            <person name="Mortensen U.H."/>
            <person name="Larsen T.O."/>
            <person name="Devries R.P."/>
            <person name="Grigoriev I.V."/>
            <person name="Machida M."/>
            <person name="Baker S.E."/>
            <person name="Andersen M.R."/>
        </authorList>
    </citation>
    <scope>NUCLEOTIDE SEQUENCE [LARGE SCALE GENOMIC DNA]</scope>
    <source>
        <strain evidence="2">CBS 121.62</strain>
    </source>
</reference>
<dbReference type="AlphaFoldDB" id="A0A5N6GZ35"/>